<evidence type="ECO:0000313" key="1">
    <source>
        <dbReference type="EMBL" id="CAA7401137.1"/>
    </source>
</evidence>
<dbReference type="EMBL" id="LR746272">
    <property type="protein sequence ID" value="CAA7401137.1"/>
    <property type="molecule type" value="Genomic_DNA"/>
</dbReference>
<gene>
    <name evidence="1" type="ORF">SI8410_09011815</name>
</gene>
<name>A0A7I8KTP6_SPIIN</name>
<reference evidence="1" key="1">
    <citation type="submission" date="2020-02" db="EMBL/GenBank/DDBJ databases">
        <authorList>
            <person name="Scholz U."/>
            <person name="Mascher M."/>
            <person name="Fiebig A."/>
        </authorList>
    </citation>
    <scope>NUCLEOTIDE SEQUENCE</scope>
</reference>
<protein>
    <submittedName>
        <fullName evidence="1">Uncharacterized protein</fullName>
    </submittedName>
</protein>
<dbReference type="Proteomes" id="UP000663760">
    <property type="component" value="Chromosome 9"/>
</dbReference>
<dbReference type="OrthoDB" id="10601701at2759"/>
<proteinExistence type="predicted"/>
<organism evidence="1 2">
    <name type="scientific">Spirodela intermedia</name>
    <name type="common">Intermediate duckweed</name>
    <dbReference type="NCBI Taxonomy" id="51605"/>
    <lineage>
        <taxon>Eukaryota</taxon>
        <taxon>Viridiplantae</taxon>
        <taxon>Streptophyta</taxon>
        <taxon>Embryophyta</taxon>
        <taxon>Tracheophyta</taxon>
        <taxon>Spermatophyta</taxon>
        <taxon>Magnoliopsida</taxon>
        <taxon>Liliopsida</taxon>
        <taxon>Araceae</taxon>
        <taxon>Lemnoideae</taxon>
        <taxon>Spirodela</taxon>
    </lineage>
</organism>
<keyword evidence="2" id="KW-1185">Reference proteome</keyword>
<accession>A0A7I8KTP6</accession>
<sequence>MQKTSSIEIKATPSPVISNDARRSFLLLLRRCLGRCSAPDVVEQGRRRTGPQRSSFPAKLELGKLANCLSEGTGPLKLLFATLKTDKKFRRISARGMGPDRRLPERFSVSKSERSESFSGISPEKLFTLRSSMTSLLSWPISGGIVPLRLLFPRFNDGGRLETWLYCNLDVLSPRCLKRGSSR</sequence>
<evidence type="ECO:0000313" key="2">
    <source>
        <dbReference type="Proteomes" id="UP000663760"/>
    </source>
</evidence>
<dbReference type="AlphaFoldDB" id="A0A7I8KTP6"/>